<feature type="chain" id="PRO_5046130315" description="Parvulin-like PPIase" evidence="10">
    <location>
        <begin position="24"/>
        <end position="283"/>
    </location>
</feature>
<evidence type="ECO:0000256" key="5">
    <source>
        <dbReference type="ARBA" id="ARBA00023110"/>
    </source>
</evidence>
<dbReference type="PANTHER" id="PTHR47245:SF2">
    <property type="entry name" value="PEPTIDYL-PROLYL CIS-TRANS ISOMERASE HP_0175-RELATED"/>
    <property type="match status" value="1"/>
</dbReference>
<dbReference type="Gene3D" id="3.10.50.40">
    <property type="match status" value="1"/>
</dbReference>
<dbReference type="RefSeq" id="WP_023848536.1">
    <property type="nucleotide sequence ID" value="NZ_CP047166.1"/>
</dbReference>
<feature type="coiled-coil region" evidence="9">
    <location>
        <begin position="79"/>
        <end position="115"/>
    </location>
</feature>
<feature type="signal peptide" evidence="10">
    <location>
        <begin position="1"/>
        <end position="23"/>
    </location>
</feature>
<evidence type="ECO:0000259" key="11">
    <source>
        <dbReference type="PROSITE" id="PS50198"/>
    </source>
</evidence>
<dbReference type="InterPro" id="IPR027304">
    <property type="entry name" value="Trigger_fact/SurA_dom_sf"/>
</dbReference>
<keyword evidence="10" id="KW-0732">Signal</keyword>
<name>A0ABX7F5C0_9RHOB</name>
<protein>
    <recommendedName>
        <fullName evidence="4">Parvulin-like PPIase</fullName>
        <ecNumber evidence="3">5.2.1.8</ecNumber>
    </recommendedName>
    <alternativeName>
        <fullName evidence="6">Peptidyl-prolyl cis-trans isomerase plp</fullName>
    </alternativeName>
    <alternativeName>
        <fullName evidence="7">Rotamase plp</fullName>
    </alternativeName>
</protein>
<dbReference type="InterPro" id="IPR000297">
    <property type="entry name" value="PPIase_PpiC"/>
</dbReference>
<keyword evidence="8 12" id="KW-0413">Isomerase</keyword>
<dbReference type="EMBL" id="CP047166">
    <property type="protein sequence ID" value="QRF64996.1"/>
    <property type="molecule type" value="Genomic_DNA"/>
</dbReference>
<organism evidence="12 13">
    <name type="scientific">Ponticoccus alexandrii</name>
    <dbReference type="NCBI Taxonomy" id="1943633"/>
    <lineage>
        <taxon>Bacteria</taxon>
        <taxon>Pseudomonadati</taxon>
        <taxon>Pseudomonadota</taxon>
        <taxon>Alphaproteobacteria</taxon>
        <taxon>Rhodobacterales</taxon>
        <taxon>Roseobacteraceae</taxon>
        <taxon>Ponticoccus</taxon>
    </lineage>
</organism>
<dbReference type="SUPFAM" id="SSF54534">
    <property type="entry name" value="FKBP-like"/>
    <property type="match status" value="1"/>
</dbReference>
<sequence>MSETRKILAAAAMALSVALPAQAQDELAVDSVVATVNGTDITVGHMLMVRAGLPEQYQQLPDAALWDGILNQIIQQEVLSQSEGEAETLRTRIALENEERSLRAAEAITKVAEAAVTEELIQKAYEDEYVNGELGMEYNASHILVETEEEATAIAAEVRDGADFAETAKTKSTGPSGPNGGSLGWFSEGMMVAPFQEAVEAMEPGAVSDPVQTQFGWHVIKLNETRNMEAPELDAVRAEIVQKLQADAVQAHIDGLVEGAEVDSKAAETVDTSVLSNLDLLDQ</sequence>
<dbReference type="PROSITE" id="PS50198">
    <property type="entry name" value="PPIC_PPIASE_2"/>
    <property type="match status" value="1"/>
</dbReference>
<dbReference type="Proteomes" id="UP000596387">
    <property type="component" value="Chromosome"/>
</dbReference>
<keyword evidence="5 8" id="KW-0697">Rotamase</keyword>
<evidence type="ECO:0000256" key="2">
    <source>
        <dbReference type="ARBA" id="ARBA00007656"/>
    </source>
</evidence>
<dbReference type="Gene3D" id="1.10.8.1040">
    <property type="match status" value="1"/>
</dbReference>
<proteinExistence type="inferred from homology"/>
<dbReference type="InterPro" id="IPR050245">
    <property type="entry name" value="PrsA_foldase"/>
</dbReference>
<evidence type="ECO:0000256" key="3">
    <source>
        <dbReference type="ARBA" id="ARBA00013194"/>
    </source>
</evidence>
<keyword evidence="9" id="KW-0175">Coiled coil</keyword>
<keyword evidence="13" id="KW-1185">Reference proteome</keyword>
<evidence type="ECO:0000256" key="4">
    <source>
        <dbReference type="ARBA" id="ARBA00018370"/>
    </source>
</evidence>
<evidence type="ECO:0000256" key="7">
    <source>
        <dbReference type="ARBA" id="ARBA00031484"/>
    </source>
</evidence>
<comment type="similarity">
    <text evidence="2">Belongs to the PpiC/parvulin rotamase family.</text>
</comment>
<dbReference type="PANTHER" id="PTHR47245">
    <property type="entry name" value="PEPTIDYLPROLYL ISOMERASE"/>
    <property type="match status" value="1"/>
</dbReference>
<evidence type="ECO:0000256" key="8">
    <source>
        <dbReference type="PROSITE-ProRule" id="PRU00278"/>
    </source>
</evidence>
<dbReference type="SUPFAM" id="SSF109998">
    <property type="entry name" value="Triger factor/SurA peptide-binding domain-like"/>
    <property type="match status" value="1"/>
</dbReference>
<dbReference type="Pfam" id="PF00639">
    <property type="entry name" value="Rotamase"/>
    <property type="match status" value="1"/>
</dbReference>
<evidence type="ECO:0000256" key="1">
    <source>
        <dbReference type="ARBA" id="ARBA00000971"/>
    </source>
</evidence>
<evidence type="ECO:0000313" key="13">
    <source>
        <dbReference type="Proteomes" id="UP000596387"/>
    </source>
</evidence>
<dbReference type="InterPro" id="IPR046357">
    <property type="entry name" value="PPIase_dom_sf"/>
</dbReference>
<gene>
    <name evidence="12" type="ORF">GQA70_00900</name>
</gene>
<evidence type="ECO:0000313" key="12">
    <source>
        <dbReference type="EMBL" id="QRF64996.1"/>
    </source>
</evidence>
<dbReference type="EC" id="5.2.1.8" evidence="3"/>
<accession>A0ABX7F5C0</accession>
<comment type="catalytic activity">
    <reaction evidence="1">
        <text>[protein]-peptidylproline (omega=180) = [protein]-peptidylproline (omega=0)</text>
        <dbReference type="Rhea" id="RHEA:16237"/>
        <dbReference type="Rhea" id="RHEA-COMP:10747"/>
        <dbReference type="Rhea" id="RHEA-COMP:10748"/>
        <dbReference type="ChEBI" id="CHEBI:83833"/>
        <dbReference type="ChEBI" id="CHEBI:83834"/>
        <dbReference type="EC" id="5.2.1.8"/>
    </reaction>
</comment>
<dbReference type="GO" id="GO:0016853">
    <property type="term" value="F:isomerase activity"/>
    <property type="evidence" value="ECO:0007669"/>
    <property type="project" value="UniProtKB-KW"/>
</dbReference>
<feature type="domain" description="PpiC" evidence="11">
    <location>
        <begin position="135"/>
        <end position="224"/>
    </location>
</feature>
<evidence type="ECO:0000256" key="9">
    <source>
        <dbReference type="SAM" id="Coils"/>
    </source>
</evidence>
<evidence type="ECO:0000256" key="10">
    <source>
        <dbReference type="SAM" id="SignalP"/>
    </source>
</evidence>
<reference evidence="12 13" key="1">
    <citation type="submission" date="2019-12" db="EMBL/GenBank/DDBJ databases">
        <title>Complete Genome Sequence of a Quorum-Sensing Bacterium,Rhodobacteraceae bacterium C31, Isolated from a marine microalgae symbiotic bacteria.</title>
        <authorList>
            <person name="Zhang Y."/>
        </authorList>
    </citation>
    <scope>NUCLEOTIDE SEQUENCE [LARGE SCALE GENOMIC DNA]</scope>
    <source>
        <strain evidence="12 13">C31</strain>
    </source>
</reference>
<evidence type="ECO:0000256" key="6">
    <source>
        <dbReference type="ARBA" id="ARBA00030642"/>
    </source>
</evidence>